<protein>
    <submittedName>
        <fullName evidence="1">Uncharacterized protein</fullName>
    </submittedName>
</protein>
<name>A0A1D2MWP9_ORCCI</name>
<keyword evidence="2" id="KW-1185">Reference proteome</keyword>
<comment type="caution">
    <text evidence="1">The sequence shown here is derived from an EMBL/GenBank/DDBJ whole genome shotgun (WGS) entry which is preliminary data.</text>
</comment>
<organism evidence="1 2">
    <name type="scientific">Orchesella cincta</name>
    <name type="common">Springtail</name>
    <name type="synonym">Podura cincta</name>
    <dbReference type="NCBI Taxonomy" id="48709"/>
    <lineage>
        <taxon>Eukaryota</taxon>
        <taxon>Metazoa</taxon>
        <taxon>Ecdysozoa</taxon>
        <taxon>Arthropoda</taxon>
        <taxon>Hexapoda</taxon>
        <taxon>Collembola</taxon>
        <taxon>Entomobryomorpha</taxon>
        <taxon>Entomobryoidea</taxon>
        <taxon>Orchesellidae</taxon>
        <taxon>Orchesellinae</taxon>
        <taxon>Orchesella</taxon>
    </lineage>
</organism>
<dbReference type="STRING" id="48709.A0A1D2MWP9"/>
<evidence type="ECO:0000313" key="2">
    <source>
        <dbReference type="Proteomes" id="UP000094527"/>
    </source>
</evidence>
<evidence type="ECO:0000313" key="1">
    <source>
        <dbReference type="EMBL" id="ODM97480.1"/>
    </source>
</evidence>
<proteinExistence type="predicted"/>
<dbReference type="EMBL" id="LJIJ01000439">
    <property type="protein sequence ID" value="ODM97480.1"/>
    <property type="molecule type" value="Genomic_DNA"/>
</dbReference>
<dbReference type="Proteomes" id="UP000094527">
    <property type="component" value="Unassembled WGS sequence"/>
</dbReference>
<accession>A0A1D2MWP9</accession>
<dbReference type="OrthoDB" id="204305at2759"/>
<sequence>MRLANSQNFRFAVISNLNLQFGSISTSTSIPISTINDVRSTTLDPSQIDIDVSLSTSCECFKYELYRRYLDTQQERHAQSYCSKEANLYGPYTRVISFTLFQSNSTEELAWEKGEAKHWERALNENLERMRKYFPGWIMRVYSNLGENEFVCKLRCNNVDFFWCDIKNIPKYGDLSMVMEARSWSFLPLGDPTVDVFLARNLDSVLLARDAAAVQDWLKNTTKPFHAFRDHPFHADRVLGGLWGGRNNLLRRNNETELFRLHKMVVNQTYLTLQEKSKVADQTGFTSFFLPLLAEENLVVCYDAFYCDLWRNVTLTRPFPTERNGTEFLGDVVLWGESGFGEQLTECPLSCRPEYGKSWKLC</sequence>
<dbReference type="OMA" id="STRYICK"/>
<dbReference type="AlphaFoldDB" id="A0A1D2MWP9"/>
<reference evidence="1 2" key="1">
    <citation type="journal article" date="2016" name="Genome Biol. Evol.">
        <title>Gene Family Evolution Reflects Adaptation to Soil Environmental Stressors in the Genome of the Collembolan Orchesella cincta.</title>
        <authorList>
            <person name="Faddeeva-Vakhrusheva A."/>
            <person name="Derks M.F."/>
            <person name="Anvar S.Y."/>
            <person name="Agamennone V."/>
            <person name="Suring W."/>
            <person name="Smit S."/>
            <person name="van Straalen N.M."/>
            <person name="Roelofs D."/>
        </authorList>
    </citation>
    <scope>NUCLEOTIDE SEQUENCE [LARGE SCALE GENOMIC DNA]</scope>
    <source>
        <tissue evidence="1">Mixed pool</tissue>
    </source>
</reference>
<gene>
    <name evidence="1" type="ORF">Ocin01_09201</name>
</gene>